<dbReference type="RefSeq" id="WP_377472318.1">
    <property type="nucleotide sequence ID" value="NZ_JBHLWN010000077.1"/>
</dbReference>
<organism evidence="3 4">
    <name type="scientific">Paenibacillus chartarius</name>
    <dbReference type="NCBI Taxonomy" id="747481"/>
    <lineage>
        <taxon>Bacteria</taxon>
        <taxon>Bacillati</taxon>
        <taxon>Bacillota</taxon>
        <taxon>Bacilli</taxon>
        <taxon>Bacillales</taxon>
        <taxon>Paenibacillaceae</taxon>
        <taxon>Paenibacillus</taxon>
    </lineage>
</organism>
<evidence type="ECO:0000256" key="2">
    <source>
        <dbReference type="SAM" id="Phobius"/>
    </source>
</evidence>
<keyword evidence="2" id="KW-0812">Transmembrane</keyword>
<comment type="caution">
    <text evidence="3">The sequence shown here is derived from an EMBL/GenBank/DDBJ whole genome shotgun (WGS) entry which is preliminary data.</text>
</comment>
<name>A0ABV6DQP8_9BACL</name>
<reference evidence="3 4" key="1">
    <citation type="submission" date="2024-09" db="EMBL/GenBank/DDBJ databases">
        <authorList>
            <person name="Sun Q."/>
            <person name="Mori K."/>
        </authorList>
    </citation>
    <scope>NUCLEOTIDE SEQUENCE [LARGE SCALE GENOMIC DNA]</scope>
    <source>
        <strain evidence="3 4">CCM 7759</strain>
    </source>
</reference>
<keyword evidence="2" id="KW-1133">Transmembrane helix</keyword>
<feature type="compositionally biased region" description="Basic and acidic residues" evidence="1">
    <location>
        <begin position="1"/>
        <end position="10"/>
    </location>
</feature>
<dbReference type="Proteomes" id="UP001589776">
    <property type="component" value="Unassembled WGS sequence"/>
</dbReference>
<feature type="region of interest" description="Disordered" evidence="1">
    <location>
        <begin position="1"/>
        <end position="26"/>
    </location>
</feature>
<evidence type="ECO:0000256" key="1">
    <source>
        <dbReference type="SAM" id="MobiDB-lite"/>
    </source>
</evidence>
<feature type="transmembrane region" description="Helical" evidence="2">
    <location>
        <begin position="42"/>
        <end position="62"/>
    </location>
</feature>
<gene>
    <name evidence="3" type="ORF">ACFFK0_21015</name>
</gene>
<dbReference type="EMBL" id="JBHLWN010000077">
    <property type="protein sequence ID" value="MFC0214893.1"/>
    <property type="molecule type" value="Genomic_DNA"/>
</dbReference>
<keyword evidence="2" id="KW-0472">Membrane</keyword>
<sequence length="66" mass="7787">MTKRGLEPAPRDQTVPEAEEDTYLPPRKTVHPSERLKWTRRFYLTLIWMLVLLTAALFVWGFKVDA</sequence>
<proteinExistence type="predicted"/>
<protein>
    <submittedName>
        <fullName evidence="3">Uncharacterized protein</fullName>
    </submittedName>
</protein>
<keyword evidence="4" id="KW-1185">Reference proteome</keyword>
<evidence type="ECO:0000313" key="4">
    <source>
        <dbReference type="Proteomes" id="UP001589776"/>
    </source>
</evidence>
<evidence type="ECO:0000313" key="3">
    <source>
        <dbReference type="EMBL" id="MFC0214893.1"/>
    </source>
</evidence>
<accession>A0ABV6DQP8</accession>